<protein>
    <submittedName>
        <fullName evidence="1">Uncharacterized protein</fullName>
    </submittedName>
</protein>
<dbReference type="InterPro" id="IPR025850">
    <property type="entry name" value="SUKH-3"/>
</dbReference>
<name>A0ABQ2ELF7_9ACTN</name>
<organism evidence="1 2">
    <name type="scientific">Streptomyces camponoticapitis</name>
    <dbReference type="NCBI Taxonomy" id="1616125"/>
    <lineage>
        <taxon>Bacteria</taxon>
        <taxon>Bacillati</taxon>
        <taxon>Actinomycetota</taxon>
        <taxon>Actinomycetes</taxon>
        <taxon>Kitasatosporales</taxon>
        <taxon>Streptomycetaceae</taxon>
        <taxon>Streptomyces</taxon>
    </lineage>
</organism>
<reference evidence="2" key="1">
    <citation type="journal article" date="2019" name="Int. J. Syst. Evol. Microbiol.">
        <title>The Global Catalogue of Microorganisms (GCM) 10K type strain sequencing project: providing services to taxonomists for standard genome sequencing and annotation.</title>
        <authorList>
            <consortium name="The Broad Institute Genomics Platform"/>
            <consortium name="The Broad Institute Genome Sequencing Center for Infectious Disease"/>
            <person name="Wu L."/>
            <person name="Ma J."/>
        </authorList>
    </citation>
    <scope>NUCLEOTIDE SEQUENCE [LARGE SCALE GENOMIC DNA]</scope>
    <source>
        <strain evidence="2">CGMCC 4.7275</strain>
    </source>
</reference>
<proteinExistence type="predicted"/>
<dbReference type="EMBL" id="BMMV01000021">
    <property type="protein sequence ID" value="GGK16261.1"/>
    <property type="molecule type" value="Genomic_DNA"/>
</dbReference>
<evidence type="ECO:0000313" key="2">
    <source>
        <dbReference type="Proteomes" id="UP000660265"/>
    </source>
</evidence>
<dbReference type="Proteomes" id="UP000660265">
    <property type="component" value="Unassembled WGS sequence"/>
</dbReference>
<evidence type="ECO:0000313" key="1">
    <source>
        <dbReference type="EMBL" id="GGK16261.1"/>
    </source>
</evidence>
<dbReference type="Pfam" id="PF14433">
    <property type="entry name" value="SUKH-3"/>
    <property type="match status" value="1"/>
</dbReference>
<keyword evidence="2" id="KW-1185">Reference proteome</keyword>
<gene>
    <name evidence="1" type="ORF">GCM10011583_55190</name>
</gene>
<comment type="caution">
    <text evidence="1">The sequence shown here is derived from an EMBL/GenBank/DDBJ whole genome shotgun (WGS) entry which is preliminary data.</text>
</comment>
<accession>A0ABQ2ELF7</accession>
<sequence length="166" mass="18166">MLDKGGSMALGSNALWGSEPKVRDSLEAAGWRCGRRVEISHWVDLLGVRGFKLNAMALRIWEEFGGLEILSSPVRDPQSSLHIDPVDACIDAGSESQRLADAYDVDFSPLGMWSIQYRTWIAESGRVLAVGPGIIWELGKSFPDALHFVVNGGRPDRVVSGGRRTD</sequence>